<dbReference type="GO" id="GO:0030544">
    <property type="term" value="F:Hsp70 protein binding"/>
    <property type="evidence" value="ECO:0007669"/>
    <property type="project" value="TreeGrafter"/>
</dbReference>
<proteinExistence type="inferred from homology"/>
<dbReference type="EMBL" id="GG663736">
    <property type="protein sequence ID" value="EEH59858.1"/>
    <property type="molecule type" value="Genomic_DNA"/>
</dbReference>
<dbReference type="GO" id="GO:0005634">
    <property type="term" value="C:nucleus"/>
    <property type="evidence" value="ECO:0007669"/>
    <property type="project" value="TreeGrafter"/>
</dbReference>
<gene>
    <name evidence="5" type="ORF">MICPUCDRAFT_4383</name>
</gene>
<accession>C1ML21</accession>
<dbReference type="OrthoDB" id="420195at2759"/>
<dbReference type="SMART" id="SM00028">
    <property type="entry name" value="TPR"/>
    <property type="match status" value="2"/>
</dbReference>
<keyword evidence="2" id="KW-0802">TPR repeat</keyword>
<dbReference type="AlphaFoldDB" id="C1ML21"/>
<dbReference type="InterPro" id="IPR044059">
    <property type="entry name" value="Csn1/TTC4_wheel"/>
</dbReference>
<sequence length="287" mass="33116">SVLHSNRAQAALLLGNHRKALIDSEMAIKINPGNLKGWFRAAKSAFGLGNLQQCMDFCQKGLLLANEQTELLSLLETTRAALSKAEEQVIRDKHVQVEIKLYIEEVLIRNLVFGPPILGTQERFPEFSKDRSSFLHWVLFVYPEYSQTDVIKYFDEHTTFHEHLDYMFSDSNCPLAWDKEGVYTRESLELYYQANAVQAYSIDFLENILLEQSGVYQKYDFIQGDGHQFNDALIDPRDKYFVRVKEDTTLKQVLAAEDHVIPGHPVIYIVSQDSEFKIRFLAGNWEL</sequence>
<organism evidence="6">
    <name type="scientific">Micromonas pusilla (strain CCMP1545)</name>
    <name type="common">Picoplanktonic green alga</name>
    <dbReference type="NCBI Taxonomy" id="564608"/>
    <lineage>
        <taxon>Eukaryota</taxon>
        <taxon>Viridiplantae</taxon>
        <taxon>Chlorophyta</taxon>
        <taxon>Mamiellophyceae</taxon>
        <taxon>Mamiellales</taxon>
        <taxon>Mamiellaceae</taxon>
        <taxon>Micromonas</taxon>
    </lineage>
</organism>
<name>C1ML21_MICPC</name>
<dbReference type="Gene3D" id="1.25.40.10">
    <property type="entry name" value="Tetratricopeptide repeat domain"/>
    <property type="match status" value="1"/>
</dbReference>
<dbReference type="PANTHER" id="PTHR46035:SF1">
    <property type="entry name" value="TETRATRICOPEPTIDE REPEAT PROTEIN 4"/>
    <property type="match status" value="1"/>
</dbReference>
<dbReference type="CDD" id="cd21377">
    <property type="entry name" value="CTWD_Cns1-like"/>
    <property type="match status" value="1"/>
</dbReference>
<dbReference type="KEGG" id="mpp:MICPUCDRAFT_4383"/>
<evidence type="ECO:0000256" key="3">
    <source>
        <dbReference type="ARBA" id="ARBA00023602"/>
    </source>
</evidence>
<evidence type="ECO:0000259" key="4">
    <source>
        <dbReference type="Pfam" id="PF18972"/>
    </source>
</evidence>
<dbReference type="RefSeq" id="XP_003056482.1">
    <property type="nucleotide sequence ID" value="XM_003056436.2"/>
</dbReference>
<dbReference type="Pfam" id="PF18972">
    <property type="entry name" value="Wheel"/>
    <property type="match status" value="1"/>
</dbReference>
<dbReference type="eggNOG" id="KOG0551">
    <property type="taxonomic scope" value="Eukaryota"/>
</dbReference>
<reference evidence="5 6" key="1">
    <citation type="journal article" date="2009" name="Science">
        <title>Green evolution and dynamic adaptations revealed by genomes of the marine picoeukaryotes Micromonas.</title>
        <authorList>
            <person name="Worden A.Z."/>
            <person name="Lee J.H."/>
            <person name="Mock T."/>
            <person name="Rouze P."/>
            <person name="Simmons M.P."/>
            <person name="Aerts A.L."/>
            <person name="Allen A.E."/>
            <person name="Cuvelier M.L."/>
            <person name="Derelle E."/>
            <person name="Everett M.V."/>
            <person name="Foulon E."/>
            <person name="Grimwood J."/>
            <person name="Gundlach H."/>
            <person name="Henrissat B."/>
            <person name="Napoli C."/>
            <person name="McDonald S.M."/>
            <person name="Parker M.S."/>
            <person name="Rombauts S."/>
            <person name="Salamov A."/>
            <person name="Von Dassow P."/>
            <person name="Badger J.H."/>
            <person name="Coutinho P.M."/>
            <person name="Demir E."/>
            <person name="Dubchak I."/>
            <person name="Gentemann C."/>
            <person name="Eikrem W."/>
            <person name="Gready J.E."/>
            <person name="John U."/>
            <person name="Lanier W."/>
            <person name="Lindquist E.A."/>
            <person name="Lucas S."/>
            <person name="Mayer K.F."/>
            <person name="Moreau H."/>
            <person name="Not F."/>
            <person name="Otillar R."/>
            <person name="Panaud O."/>
            <person name="Pangilinan J."/>
            <person name="Paulsen I."/>
            <person name="Piegu B."/>
            <person name="Poliakov A."/>
            <person name="Robbens S."/>
            <person name="Schmutz J."/>
            <person name="Toulza E."/>
            <person name="Wyss T."/>
            <person name="Zelensky A."/>
            <person name="Zhou K."/>
            <person name="Armbrust E.V."/>
            <person name="Bhattacharya D."/>
            <person name="Goodenough U.W."/>
            <person name="Van de Peer Y."/>
            <person name="Grigoriev I.V."/>
        </authorList>
    </citation>
    <scope>NUCLEOTIDE SEQUENCE [LARGE SCALE GENOMIC DNA]</scope>
    <source>
        <strain evidence="5 6">CCMP1545</strain>
    </source>
</reference>
<keyword evidence="1" id="KW-0677">Repeat</keyword>
<dbReference type="Proteomes" id="UP000001876">
    <property type="component" value="Unassembled WGS sequence"/>
</dbReference>
<dbReference type="InterPro" id="IPR019734">
    <property type="entry name" value="TPR_rpt"/>
</dbReference>
<evidence type="ECO:0000256" key="2">
    <source>
        <dbReference type="ARBA" id="ARBA00022803"/>
    </source>
</evidence>
<dbReference type="GeneID" id="9681389"/>
<protein>
    <submittedName>
        <fullName evidence="5">Predicted protein</fullName>
    </submittedName>
</protein>
<evidence type="ECO:0000313" key="5">
    <source>
        <dbReference type="EMBL" id="EEH59858.1"/>
    </source>
</evidence>
<dbReference type="InterPro" id="IPR011990">
    <property type="entry name" value="TPR-like_helical_dom_sf"/>
</dbReference>
<dbReference type="SUPFAM" id="SSF48452">
    <property type="entry name" value="TPR-like"/>
    <property type="match status" value="1"/>
</dbReference>
<feature type="non-terminal residue" evidence="5">
    <location>
        <position position="1"/>
    </location>
</feature>
<dbReference type="GO" id="GO:0005829">
    <property type="term" value="C:cytosol"/>
    <property type="evidence" value="ECO:0007669"/>
    <property type="project" value="TreeGrafter"/>
</dbReference>
<dbReference type="OMA" id="HWAINRY"/>
<dbReference type="PANTHER" id="PTHR46035">
    <property type="entry name" value="TETRATRICOPEPTIDE REPEAT PROTEIN 4"/>
    <property type="match status" value="1"/>
</dbReference>
<dbReference type="STRING" id="564608.C1ML21"/>
<comment type="similarity">
    <text evidence="3">Belongs to the TTC4 family.</text>
</comment>
<dbReference type="GO" id="GO:0006457">
    <property type="term" value="P:protein folding"/>
    <property type="evidence" value="ECO:0007669"/>
    <property type="project" value="TreeGrafter"/>
</dbReference>
<evidence type="ECO:0000313" key="6">
    <source>
        <dbReference type="Proteomes" id="UP000001876"/>
    </source>
</evidence>
<keyword evidence="6" id="KW-1185">Reference proteome</keyword>
<feature type="domain" description="Cns1/TTC4 wheel" evidence="4">
    <location>
        <begin position="131"/>
        <end position="196"/>
    </location>
</feature>
<feature type="non-terminal residue" evidence="5">
    <location>
        <position position="287"/>
    </location>
</feature>
<evidence type="ECO:0000256" key="1">
    <source>
        <dbReference type="ARBA" id="ARBA00022737"/>
    </source>
</evidence>
<dbReference type="GO" id="GO:0051879">
    <property type="term" value="F:Hsp90 protein binding"/>
    <property type="evidence" value="ECO:0007669"/>
    <property type="project" value="InterPro"/>
</dbReference>